<evidence type="ECO:0000259" key="1">
    <source>
        <dbReference type="Pfam" id="PF08241"/>
    </source>
</evidence>
<dbReference type="OrthoDB" id="9770553at2"/>
<name>A0A365P0S2_9FLAO</name>
<dbReference type="GO" id="GO:0008757">
    <property type="term" value="F:S-adenosylmethionine-dependent methyltransferase activity"/>
    <property type="evidence" value="ECO:0007669"/>
    <property type="project" value="InterPro"/>
</dbReference>
<dbReference type="Proteomes" id="UP000253319">
    <property type="component" value="Unassembled WGS sequence"/>
</dbReference>
<dbReference type="EMBL" id="QLST01000010">
    <property type="protein sequence ID" value="RBA28052.1"/>
    <property type="molecule type" value="Genomic_DNA"/>
</dbReference>
<dbReference type="AlphaFoldDB" id="A0A365P0S2"/>
<dbReference type="Pfam" id="PF08241">
    <property type="entry name" value="Methyltransf_11"/>
    <property type="match status" value="1"/>
</dbReference>
<keyword evidence="3" id="KW-1185">Reference proteome</keyword>
<evidence type="ECO:0000313" key="2">
    <source>
        <dbReference type="EMBL" id="RBA28052.1"/>
    </source>
</evidence>
<feature type="domain" description="Methyltransferase type 11" evidence="1">
    <location>
        <begin position="46"/>
        <end position="123"/>
    </location>
</feature>
<dbReference type="InterPro" id="IPR013216">
    <property type="entry name" value="Methyltransf_11"/>
</dbReference>
<comment type="caution">
    <text evidence="2">The sequence shown here is derived from an EMBL/GenBank/DDBJ whole genome shotgun (WGS) entry which is preliminary data.</text>
</comment>
<dbReference type="RefSeq" id="WP_113989332.1">
    <property type="nucleotide sequence ID" value="NZ_QLST01000010.1"/>
</dbReference>
<proteinExistence type="predicted"/>
<dbReference type="InterPro" id="IPR029063">
    <property type="entry name" value="SAM-dependent_MTases_sf"/>
</dbReference>
<dbReference type="Gene3D" id="3.40.50.150">
    <property type="entry name" value="Vaccinia Virus protein VP39"/>
    <property type="match status" value="1"/>
</dbReference>
<gene>
    <name evidence="2" type="ORF">DPN68_09050</name>
</gene>
<sequence>MNDYRVIFQERAKDYHFAMQQFPNARSNEFNQLIMSTDFSTVHTILDVPAGGGYLKKFVPNNVNVISTDFSEGFSNENIKLVSPEKLPFESNTFDAVFSLSGMHHLKNVPLFIEECLRVVKSNRDFIFADVKKGSSVDVFLNQFVNEYNSLGHKGNFFYEAYFKNHPNIQKNIVECIYNEYPFVFNTKEEMILFFKLFFGLDKANDIVIFDGIHDILGLEYTKTGIEVNWGLIRYRIIKNNV</sequence>
<accession>A0A365P0S2</accession>
<organism evidence="2 3">
    <name type="scientific">Flavobacterium tibetense</name>
    <dbReference type="NCBI Taxonomy" id="2233533"/>
    <lineage>
        <taxon>Bacteria</taxon>
        <taxon>Pseudomonadati</taxon>
        <taxon>Bacteroidota</taxon>
        <taxon>Flavobacteriia</taxon>
        <taxon>Flavobacteriales</taxon>
        <taxon>Flavobacteriaceae</taxon>
        <taxon>Flavobacterium</taxon>
    </lineage>
</organism>
<protein>
    <recommendedName>
        <fullName evidence="1">Methyltransferase type 11 domain-containing protein</fullName>
    </recommendedName>
</protein>
<dbReference type="SUPFAM" id="SSF53335">
    <property type="entry name" value="S-adenosyl-L-methionine-dependent methyltransferases"/>
    <property type="match status" value="1"/>
</dbReference>
<reference evidence="2 3" key="1">
    <citation type="submission" date="2018-06" db="EMBL/GenBank/DDBJ databases">
        <title>Flavobacterium tibetense sp. nov., isolated from a wetland YonghuCo on Tibetan Plateau.</title>
        <authorList>
            <person name="Xing P."/>
            <person name="Phurbu D."/>
            <person name="Lu H."/>
        </authorList>
    </citation>
    <scope>NUCLEOTIDE SEQUENCE [LARGE SCALE GENOMIC DNA]</scope>
    <source>
        <strain evidence="2 3">YH5</strain>
    </source>
</reference>
<evidence type="ECO:0000313" key="3">
    <source>
        <dbReference type="Proteomes" id="UP000253319"/>
    </source>
</evidence>